<reference evidence="2 3" key="1">
    <citation type="journal article" date="2019" name="Nat. Ecol. Evol.">
        <title>Megaphylogeny resolves global patterns of mushroom evolution.</title>
        <authorList>
            <person name="Varga T."/>
            <person name="Krizsan K."/>
            <person name="Foldi C."/>
            <person name="Dima B."/>
            <person name="Sanchez-Garcia M."/>
            <person name="Sanchez-Ramirez S."/>
            <person name="Szollosi G.J."/>
            <person name="Szarkandi J.G."/>
            <person name="Papp V."/>
            <person name="Albert L."/>
            <person name="Andreopoulos W."/>
            <person name="Angelini C."/>
            <person name="Antonin V."/>
            <person name="Barry K.W."/>
            <person name="Bougher N.L."/>
            <person name="Buchanan P."/>
            <person name="Buyck B."/>
            <person name="Bense V."/>
            <person name="Catcheside P."/>
            <person name="Chovatia M."/>
            <person name="Cooper J."/>
            <person name="Damon W."/>
            <person name="Desjardin D."/>
            <person name="Finy P."/>
            <person name="Geml J."/>
            <person name="Haridas S."/>
            <person name="Hughes K."/>
            <person name="Justo A."/>
            <person name="Karasinski D."/>
            <person name="Kautmanova I."/>
            <person name="Kiss B."/>
            <person name="Kocsube S."/>
            <person name="Kotiranta H."/>
            <person name="LaButti K.M."/>
            <person name="Lechner B.E."/>
            <person name="Liimatainen K."/>
            <person name="Lipzen A."/>
            <person name="Lukacs Z."/>
            <person name="Mihaltcheva S."/>
            <person name="Morgado L.N."/>
            <person name="Niskanen T."/>
            <person name="Noordeloos M.E."/>
            <person name="Ohm R.A."/>
            <person name="Ortiz-Santana B."/>
            <person name="Ovrebo C."/>
            <person name="Racz N."/>
            <person name="Riley R."/>
            <person name="Savchenko A."/>
            <person name="Shiryaev A."/>
            <person name="Soop K."/>
            <person name="Spirin V."/>
            <person name="Szebenyi C."/>
            <person name="Tomsovsky M."/>
            <person name="Tulloss R.E."/>
            <person name="Uehling J."/>
            <person name="Grigoriev I.V."/>
            <person name="Vagvolgyi C."/>
            <person name="Papp T."/>
            <person name="Martin F.M."/>
            <person name="Miettinen O."/>
            <person name="Hibbett D.S."/>
            <person name="Nagy L.G."/>
        </authorList>
    </citation>
    <scope>NUCLEOTIDE SEQUENCE [LARGE SCALE GENOMIC DNA]</scope>
    <source>
        <strain evidence="2 3">CBS 962.96</strain>
    </source>
</reference>
<proteinExistence type="predicted"/>
<feature type="compositionally biased region" description="Acidic residues" evidence="1">
    <location>
        <begin position="300"/>
        <end position="356"/>
    </location>
</feature>
<dbReference type="AlphaFoldDB" id="A0A4V4HB75"/>
<feature type="region of interest" description="Disordered" evidence="1">
    <location>
        <begin position="288"/>
        <end position="371"/>
    </location>
</feature>
<evidence type="ECO:0000256" key="1">
    <source>
        <dbReference type="SAM" id="MobiDB-lite"/>
    </source>
</evidence>
<dbReference type="Proteomes" id="UP000297245">
    <property type="component" value="Unassembled WGS sequence"/>
</dbReference>
<gene>
    <name evidence="2" type="ORF">K435DRAFT_811703</name>
</gene>
<dbReference type="EMBL" id="ML180227">
    <property type="protein sequence ID" value="THU78265.1"/>
    <property type="molecule type" value="Genomic_DNA"/>
</dbReference>
<dbReference type="OrthoDB" id="3232711at2759"/>
<name>A0A4V4HB75_DENBC</name>
<evidence type="ECO:0000313" key="3">
    <source>
        <dbReference type="Proteomes" id="UP000297245"/>
    </source>
</evidence>
<accession>A0A4V4HB75</accession>
<sequence length="388" mass="44763">MSPKQRIRSKKLGAMLTQRIIIPEPVELLLHDGNEIKGERKTVEEGTKEDTENSVEFGLRIVKQRLLRYKKINARHQGATTRSRRIIGNQDKKIQLAVLTYRAAWRAKLSLLNGDKDVLGWKELLDEHVVGMEDLQVAERRRAKAAKGKRAEAARRMLAGENPVPGAREKSRVPSWIWHGTSQGELEADRVLYDGLRIEWCKAYARVKRWREEILLLQEEMRRCLATLRWQIALWEGRANVDTFDGERLEGARAYAYEQVATRCQIVERFERLWSNEAVSRLRSFVPGELRIPTGPSEGDMGEDGDEDDESKEDGDGEQDQEEEQPSLLELEEDVDEEELEDRIEDEAEDMLEGEEELRNTDVEMEDGDATSMTLKEMLSSLEEDQTW</sequence>
<keyword evidence="3" id="KW-1185">Reference proteome</keyword>
<protein>
    <submittedName>
        <fullName evidence="2">Uncharacterized protein</fullName>
    </submittedName>
</protein>
<organism evidence="2 3">
    <name type="scientific">Dendrothele bispora (strain CBS 962.96)</name>
    <dbReference type="NCBI Taxonomy" id="1314807"/>
    <lineage>
        <taxon>Eukaryota</taxon>
        <taxon>Fungi</taxon>
        <taxon>Dikarya</taxon>
        <taxon>Basidiomycota</taxon>
        <taxon>Agaricomycotina</taxon>
        <taxon>Agaricomycetes</taxon>
        <taxon>Agaricomycetidae</taxon>
        <taxon>Agaricales</taxon>
        <taxon>Agaricales incertae sedis</taxon>
        <taxon>Dendrothele</taxon>
    </lineage>
</organism>
<evidence type="ECO:0000313" key="2">
    <source>
        <dbReference type="EMBL" id="THU78265.1"/>
    </source>
</evidence>